<sequence>MSTNFKDVAEQALLDGVIRAEEVAALRLAGWASGSIEPELAEEIFAINARVSVPCSEWSDFFVEAIADYVVNRLSPRGYVTEANASWFVDHVDADGCLCSLTELEALVRILETSHETPEMLRLWAIGTIERMVLTGEGPMRGGGMLEKGKVNEAEALILRRVLFASGSDRPAAVSRREAEMLFRLKDETLGADNALEWKALFVQGVGSYLQGFVQHTPLGRERAAELEAFMKDTGSSVGGFMGRVLAMLASPAQVAESFGRKGPRPELEALVAAAREITGEEADWLDGRIARNGEVDEYDKALLRFLAQD</sequence>
<keyword evidence="2" id="KW-1185">Reference proteome</keyword>
<dbReference type="AlphaFoldDB" id="A0A931H905"/>
<comment type="caution">
    <text evidence="1">The sequence shown here is derived from an EMBL/GenBank/DDBJ whole genome shotgun (WGS) entry which is preliminary data.</text>
</comment>
<evidence type="ECO:0008006" key="3">
    <source>
        <dbReference type="Google" id="ProtNLM"/>
    </source>
</evidence>
<evidence type="ECO:0000313" key="2">
    <source>
        <dbReference type="Proteomes" id="UP000617634"/>
    </source>
</evidence>
<dbReference type="EMBL" id="JADZGI010000001">
    <property type="protein sequence ID" value="MBH0111394.1"/>
    <property type="molecule type" value="Genomic_DNA"/>
</dbReference>
<evidence type="ECO:0000313" key="1">
    <source>
        <dbReference type="EMBL" id="MBH0111394.1"/>
    </source>
</evidence>
<dbReference type="Proteomes" id="UP000617634">
    <property type="component" value="Unassembled WGS sequence"/>
</dbReference>
<proteinExistence type="predicted"/>
<organism evidence="1 2">
    <name type="scientific">Novosphingobium aureum</name>
    <dbReference type="NCBI Taxonomy" id="2792964"/>
    <lineage>
        <taxon>Bacteria</taxon>
        <taxon>Pseudomonadati</taxon>
        <taxon>Pseudomonadota</taxon>
        <taxon>Alphaproteobacteria</taxon>
        <taxon>Sphingomonadales</taxon>
        <taxon>Sphingomonadaceae</taxon>
        <taxon>Novosphingobium</taxon>
    </lineage>
</organism>
<protein>
    <recommendedName>
        <fullName evidence="3">DUF4375 domain-containing protein</fullName>
    </recommendedName>
</protein>
<name>A0A931H905_9SPHN</name>
<reference evidence="1" key="1">
    <citation type="submission" date="2020-11" db="EMBL/GenBank/DDBJ databases">
        <title>Novosphingobium aureum sp. nov., a marine bacterium isolated from sediment of a salt flat.</title>
        <authorList>
            <person name="Yoo Y."/>
            <person name="Kim J.-J."/>
        </authorList>
    </citation>
    <scope>NUCLEOTIDE SEQUENCE</scope>
    <source>
        <strain evidence="1">YJ-S2-02</strain>
    </source>
</reference>
<dbReference type="RefSeq" id="WP_197159725.1">
    <property type="nucleotide sequence ID" value="NZ_JADZGI010000001.1"/>
</dbReference>
<accession>A0A931H905</accession>
<gene>
    <name evidence="1" type="ORF">I5E68_00325</name>
</gene>